<evidence type="ECO:0000259" key="5">
    <source>
        <dbReference type="PROSITE" id="PS50075"/>
    </source>
</evidence>
<dbReference type="SUPFAM" id="SSF56801">
    <property type="entry name" value="Acetyl-CoA synthetase-like"/>
    <property type="match status" value="1"/>
</dbReference>
<dbReference type="PROSITE" id="PS00455">
    <property type="entry name" value="AMP_BINDING"/>
    <property type="match status" value="1"/>
</dbReference>
<feature type="domain" description="Carrier" evidence="5">
    <location>
        <begin position="990"/>
        <end position="1065"/>
    </location>
</feature>
<dbReference type="InterPro" id="IPR025110">
    <property type="entry name" value="AMP-bd_C"/>
</dbReference>
<evidence type="ECO:0000256" key="1">
    <source>
        <dbReference type="ARBA" id="ARBA00001957"/>
    </source>
</evidence>
<dbReference type="Gene3D" id="1.10.1200.10">
    <property type="entry name" value="ACP-like"/>
    <property type="match status" value="1"/>
</dbReference>
<dbReference type="STRING" id="1121301.SAMN02745912_02248"/>
<dbReference type="InterPro" id="IPR023213">
    <property type="entry name" value="CAT-like_dom_sf"/>
</dbReference>
<dbReference type="FunFam" id="3.30.300.30:FF:000010">
    <property type="entry name" value="Enterobactin synthetase component F"/>
    <property type="match status" value="1"/>
</dbReference>
<dbReference type="GO" id="GO:0003824">
    <property type="term" value="F:catalytic activity"/>
    <property type="evidence" value="ECO:0007669"/>
    <property type="project" value="InterPro"/>
</dbReference>
<comment type="cofactor">
    <cofactor evidence="1">
        <name>pantetheine 4'-phosphate</name>
        <dbReference type="ChEBI" id="CHEBI:47942"/>
    </cofactor>
</comment>
<dbReference type="FunFam" id="3.40.50.980:FF:000001">
    <property type="entry name" value="Non-ribosomal peptide synthetase"/>
    <property type="match status" value="1"/>
</dbReference>
<dbReference type="GO" id="GO:0043041">
    <property type="term" value="P:amino acid activation for nonribosomal peptide biosynthetic process"/>
    <property type="evidence" value="ECO:0007669"/>
    <property type="project" value="TreeGrafter"/>
</dbReference>
<gene>
    <name evidence="6" type="ORF">SAMN02745912_02248</name>
</gene>
<dbReference type="EMBL" id="FRAG01000026">
    <property type="protein sequence ID" value="SHK10285.1"/>
    <property type="molecule type" value="Genomic_DNA"/>
</dbReference>
<comment type="similarity">
    <text evidence="2">Belongs to the ATP-dependent AMP-binding enzyme family.</text>
</comment>
<keyword evidence="4" id="KW-0597">Phosphoprotein</keyword>
<dbReference type="Gene3D" id="3.30.559.10">
    <property type="entry name" value="Chloramphenicol acetyltransferase-like domain"/>
    <property type="match status" value="1"/>
</dbReference>
<dbReference type="GO" id="GO:0044550">
    <property type="term" value="P:secondary metabolite biosynthetic process"/>
    <property type="evidence" value="ECO:0007669"/>
    <property type="project" value="UniProtKB-ARBA"/>
</dbReference>
<evidence type="ECO:0000256" key="3">
    <source>
        <dbReference type="ARBA" id="ARBA00022450"/>
    </source>
</evidence>
<dbReference type="Proteomes" id="UP000184465">
    <property type="component" value="Unassembled WGS sequence"/>
</dbReference>
<dbReference type="InterPro" id="IPR000873">
    <property type="entry name" value="AMP-dep_synth/lig_dom"/>
</dbReference>
<dbReference type="Gene3D" id="3.40.50.980">
    <property type="match status" value="2"/>
</dbReference>
<proteinExistence type="inferred from homology"/>
<evidence type="ECO:0000256" key="4">
    <source>
        <dbReference type="ARBA" id="ARBA00022553"/>
    </source>
</evidence>
<dbReference type="Gene3D" id="2.30.38.10">
    <property type="entry name" value="Luciferase, Domain 3"/>
    <property type="match status" value="1"/>
</dbReference>
<dbReference type="Gene3D" id="3.30.559.30">
    <property type="entry name" value="Nonribosomal peptide synthetase, condensation domain"/>
    <property type="match status" value="1"/>
</dbReference>
<protein>
    <submittedName>
        <fullName evidence="6">Amino acid adenylation domain-containing protein</fullName>
    </submittedName>
</protein>
<dbReference type="InterPro" id="IPR001242">
    <property type="entry name" value="Condensation_dom"/>
</dbReference>
<dbReference type="Pfam" id="PF00550">
    <property type="entry name" value="PP-binding"/>
    <property type="match status" value="1"/>
</dbReference>
<dbReference type="PROSITE" id="PS50075">
    <property type="entry name" value="CARRIER"/>
    <property type="match status" value="1"/>
</dbReference>
<dbReference type="PANTHER" id="PTHR45527:SF1">
    <property type="entry name" value="FATTY ACID SYNTHASE"/>
    <property type="match status" value="1"/>
</dbReference>
<evidence type="ECO:0000256" key="2">
    <source>
        <dbReference type="ARBA" id="ARBA00006432"/>
    </source>
</evidence>
<evidence type="ECO:0000313" key="7">
    <source>
        <dbReference type="Proteomes" id="UP000184465"/>
    </source>
</evidence>
<dbReference type="AlphaFoldDB" id="A0A1M6PQR2"/>
<keyword evidence="7" id="KW-1185">Reference proteome</keyword>
<dbReference type="CDD" id="cd19531">
    <property type="entry name" value="LCL_NRPS-like"/>
    <property type="match status" value="1"/>
</dbReference>
<reference evidence="6 7" key="1">
    <citation type="submission" date="2016-11" db="EMBL/GenBank/DDBJ databases">
        <authorList>
            <person name="Jaros S."/>
            <person name="Januszkiewicz K."/>
            <person name="Wedrychowicz H."/>
        </authorList>
    </citation>
    <scope>NUCLEOTIDE SEQUENCE [LARGE SCALE GENOMIC DNA]</scope>
    <source>
        <strain evidence="6 7">DSM 15212</strain>
    </source>
</reference>
<dbReference type="GO" id="GO:0005737">
    <property type="term" value="C:cytoplasm"/>
    <property type="evidence" value="ECO:0007669"/>
    <property type="project" value="TreeGrafter"/>
</dbReference>
<dbReference type="PANTHER" id="PTHR45527">
    <property type="entry name" value="NONRIBOSOMAL PEPTIDE SYNTHETASE"/>
    <property type="match status" value="1"/>
</dbReference>
<dbReference type="SUPFAM" id="SSF52777">
    <property type="entry name" value="CoA-dependent acyltransferases"/>
    <property type="match status" value="2"/>
</dbReference>
<dbReference type="Pfam" id="PF00501">
    <property type="entry name" value="AMP-binding"/>
    <property type="match status" value="1"/>
</dbReference>
<dbReference type="Pfam" id="PF00668">
    <property type="entry name" value="Condensation"/>
    <property type="match status" value="1"/>
</dbReference>
<dbReference type="InterPro" id="IPR020845">
    <property type="entry name" value="AMP-binding_CS"/>
</dbReference>
<sequence>MKNNKRKYDKIPHSTGIMNCPLSFQQERVLYLSQLQPDSTLWNKLSCKHLKGNISVEKMNEAVQALANRHSVLRTRINFVNNIPVQSFSNLEDKNFQFIDISNMAQPEAEAYRLLDKEYNLPIPVNQGQLFKASLIKMKEDEYLLILKLHHIISDATTFQLLWKDLKQIYNALMCVDNANILPSLNINYHDYVVWQREMFDETKTREQEEYWLNQFSGELPILDLPTDFSIPPKVSFNGSIEKAALPKELTKDLQKLSFENKVILFSTFLSAYYILLHKYSQQEDIVIGTVFSGRHYCADIRNMAGFFINTVGVRLNIEDSDTFEAVLRKVQEKINEAYYMQDYPFERLIEKINPDRIDNRNPLFRAMFNMLNYYGERELFSGVENEEYIEPEINSTQADILFEIHNNNGDIKIYIEYNTDIFKRETIRRMIKHYIKLLGNIVRVPSAKISELDILNSDERKQLLENWNSTNKEYSKEKCIHQLFEEQALKTPESIAVKYNDSQLTYSQLNKKSNQLALVLREKGVKPNDIVAIITEKSLEMIIGILGILKAGGAYLPIDPSYPLDRIKYMLENSKANLLLTCGDIANEIGFEGQTLYLEDKELYNNMVSKISNNNKSTDRAYIIYTSGSTGSPKGVAVSHKSLHNFLCTLYEQFEGKVGSEDNCLSLANISFDVSVGEIFLPIVYGAKLLLFDNEMVVDVHKVAQTILDENITFTYIPPALLKEIHKLILKLKSDKEVKLNKLLVGVEPIRFDTLEAYKQLNKEICIVNGYGPTEATICATMYRYDGNINDNDYVPIGRPVNNSKIYILDKNNNPVPVGVPGEICISGVLLAEGYLNLPKLTESKFVSNPFEKGKLMYKTGDIGKWLSDGNIQFIGRSDNQIKLRGYRIELEEIEKTLLSHAEVKEAVVIVREIEPNNKLLTAYVVMEGGSALSENGLRKYLEKWLPSYMIPSIFVKLDALPLNQNGKVDRKALPDPVIEKQTTKECEEALTEVEKKLIEITEKLLNIKGVSINDNFFRIGGNSLLTIRFISEIEETFNISLSMMDFIDLPVLFEIAKTIELALSEAAVARN</sequence>
<dbReference type="NCBIfam" id="TIGR01733">
    <property type="entry name" value="AA-adenyl-dom"/>
    <property type="match status" value="1"/>
</dbReference>
<dbReference type="InterPro" id="IPR036736">
    <property type="entry name" value="ACP-like_sf"/>
</dbReference>
<dbReference type="RefSeq" id="WP_165613073.1">
    <property type="nucleotide sequence ID" value="NZ_FRAG01000026.1"/>
</dbReference>
<dbReference type="InterPro" id="IPR010071">
    <property type="entry name" value="AA_adenyl_dom"/>
</dbReference>
<keyword evidence="3" id="KW-0596">Phosphopantetheine</keyword>
<name>A0A1M6PQR2_PARC5</name>
<organism evidence="6 7">
    <name type="scientific">Paramaledivibacter caminithermalis (strain DSM 15212 / CIP 107654 / DViRD3)</name>
    <name type="common">Clostridium caminithermale</name>
    <dbReference type="NCBI Taxonomy" id="1121301"/>
    <lineage>
        <taxon>Bacteria</taxon>
        <taxon>Bacillati</taxon>
        <taxon>Bacillota</taxon>
        <taxon>Clostridia</taxon>
        <taxon>Peptostreptococcales</taxon>
        <taxon>Caminicellaceae</taxon>
        <taxon>Paramaledivibacter</taxon>
    </lineage>
</organism>
<dbReference type="Pfam" id="PF13193">
    <property type="entry name" value="AMP-binding_C"/>
    <property type="match status" value="1"/>
</dbReference>
<dbReference type="SUPFAM" id="SSF47336">
    <property type="entry name" value="ACP-like"/>
    <property type="match status" value="1"/>
</dbReference>
<dbReference type="CDD" id="cd05930">
    <property type="entry name" value="A_NRPS"/>
    <property type="match status" value="1"/>
</dbReference>
<accession>A0A1M6PQR2</accession>
<evidence type="ECO:0000313" key="6">
    <source>
        <dbReference type="EMBL" id="SHK10285.1"/>
    </source>
</evidence>
<dbReference type="InterPro" id="IPR045851">
    <property type="entry name" value="AMP-bd_C_sf"/>
</dbReference>
<dbReference type="GO" id="GO:0008610">
    <property type="term" value="P:lipid biosynthetic process"/>
    <property type="evidence" value="ECO:0007669"/>
    <property type="project" value="UniProtKB-ARBA"/>
</dbReference>
<dbReference type="Gene3D" id="3.30.300.30">
    <property type="match status" value="1"/>
</dbReference>
<dbReference type="InterPro" id="IPR009081">
    <property type="entry name" value="PP-bd_ACP"/>
</dbReference>
<dbReference type="GO" id="GO:0031177">
    <property type="term" value="F:phosphopantetheine binding"/>
    <property type="evidence" value="ECO:0007669"/>
    <property type="project" value="TreeGrafter"/>
</dbReference>
<dbReference type="FunFam" id="3.40.50.12780:FF:000012">
    <property type="entry name" value="Non-ribosomal peptide synthetase"/>
    <property type="match status" value="1"/>
</dbReference>